<organism evidence="1 2">
    <name type="scientific">Pleurotus cornucopiae</name>
    <name type="common">Cornucopia mushroom</name>
    <dbReference type="NCBI Taxonomy" id="5321"/>
    <lineage>
        <taxon>Eukaryota</taxon>
        <taxon>Fungi</taxon>
        <taxon>Dikarya</taxon>
        <taxon>Basidiomycota</taxon>
        <taxon>Agaricomycotina</taxon>
        <taxon>Agaricomycetes</taxon>
        <taxon>Agaricomycetidae</taxon>
        <taxon>Agaricales</taxon>
        <taxon>Pleurotineae</taxon>
        <taxon>Pleurotaceae</taxon>
        <taxon>Pleurotus</taxon>
    </lineage>
</organism>
<reference evidence="1 2" key="1">
    <citation type="journal article" date="2021" name="Appl. Environ. Microbiol.">
        <title>Genetic linkage and physical mapping for an oyster mushroom Pleurotus cornucopiae and QTL analysis for the trait cap color.</title>
        <authorList>
            <person name="Zhang Y."/>
            <person name="Gao W."/>
            <person name="Sonnenberg A."/>
            <person name="Chen Q."/>
            <person name="Zhang J."/>
            <person name="Huang C."/>
        </authorList>
    </citation>
    <scope>NUCLEOTIDE SEQUENCE [LARGE SCALE GENOMIC DNA]</scope>
    <source>
        <strain evidence="1">CCMSSC00406</strain>
    </source>
</reference>
<evidence type="ECO:0000313" key="1">
    <source>
        <dbReference type="EMBL" id="KAG9219453.1"/>
    </source>
</evidence>
<dbReference type="Proteomes" id="UP000824881">
    <property type="component" value="Unassembled WGS sequence"/>
</dbReference>
<comment type="caution">
    <text evidence="1">The sequence shown here is derived from an EMBL/GenBank/DDBJ whole genome shotgun (WGS) entry which is preliminary data.</text>
</comment>
<gene>
    <name evidence="1" type="ORF">CCMSSC00406_0005347</name>
</gene>
<proteinExistence type="predicted"/>
<accession>A0ACB7IPC7</accession>
<dbReference type="EMBL" id="WQMT02000009">
    <property type="protein sequence ID" value="KAG9219453.1"/>
    <property type="molecule type" value="Genomic_DNA"/>
</dbReference>
<sequence length="1218" mass="141306">MHDTLTSLTPESMLDCGASDSFIDQEFVKKNNIKTKKLANPVVIRNADGTANNAGRVTEKVEMRMRYKGHVEVMTFYVTNLGNVDVILGLTEAEDLQSEPYPGALDTEEDKEEVEEVLKHKLGLRNISIAGVRQWNCLRSGYLRELDDLTNQYHESVARMYVNRMWKTHMQVKIGKEEEMHLKAIGKYDYVIKHNEEEINNKKEKMEEEMVPDYYHDFMKVFRKRDSERMPIERPWDHAIELPPDFEPKASKVYPLSLVEQQELNDFLDGNLKKGYIRPSKSPQTSPVFFVQKKDGKKRLVQDYRYLNKYTVRNAYPLPLISQLVDKVSKARLFTKMDLRWGYNNVRIKEGDQWKAAFQTPRGAFEPMVMYFGLSNSPSTFQTMMNELFKDLIDEGLVVIYLDDLLIFTDDNVEKHRKVVRRALKIMEDNDLYIKPEKCAFEVDKVELLGVVVKDGKVQMEEAKIEAVKNWPVPKNVQQVQQFLGFSNYYRRFIKDFTTVAKPLHELTKKDEEFMWNEKRQGAFEKLKKLFTEEPILVLPDTDREMKIEVDSSNYVSGAVLSMLCEDEKWRPCAFLSKGFTETERNYDIHDKEMLVIIRALESWRHYLEGNSRQFTIWTDHKNLEYFMTTKKLNRRQARWALGFEYEGRCPVETTGSRQGGGRQYDGDLKPEYFRIKAMQQGHVLIDGAESPILSKIRKSKNYDESVVKAVAELKRSPTKVLREAEWSEEQDLILYHRKVYVPKDIDIRREIVKLHHDSTVAGHPGRWKTIELVSHNYWWPGMNRFVAEYIKGCDQWQRSKAYSRQLQGKLQPNPIPSEPWTDISADFIVKLPKSSGYDAILVVVDQFTKMVRLVPTTEELSALGLAKLYRDHVLEIHGLPNSIISDRGPQFASQTDGQTERANREIETYLRMFINHRQDNWAEWLAICEFSLNNKSQTSSRQSLFYLNYGKHPRTWEEARSALVKAGEEMKKYADRQVGETPDYRVGDKAFIFTDNLNTTRPSRKLEQKKIGPYEVVGVPTKNTVTLKLPKSLQIHPTVSTHRTEKANQPTIPGQQVPPPPPMRIRGEEEFEVEEVLDSQLRRGRLEYLIRWRGYTPEHDSWEPEQNLENAPEQIAAFRSQHSGAPRRIAQVLFEQLAWKPKYVFTSPTYTTKTKIYELSMESEETQANPAGNHHDEHRNNAITSATGEPIPSSEEGEVSGHAEGVVSTASIGVDES</sequence>
<keyword evidence="2" id="KW-1185">Reference proteome</keyword>
<name>A0ACB7IPC7_PLECO</name>
<protein>
    <submittedName>
        <fullName evidence="1">Uncharacterized protein</fullName>
    </submittedName>
</protein>
<evidence type="ECO:0000313" key="2">
    <source>
        <dbReference type="Proteomes" id="UP000824881"/>
    </source>
</evidence>